<dbReference type="Gene3D" id="3.40.47.10">
    <property type="match status" value="2"/>
</dbReference>
<dbReference type="Gramene" id="rna-AYBTSS11_LOCUS19888">
    <property type="protein sequence ID" value="CAJ1963650.1"/>
    <property type="gene ID" value="gene-AYBTSS11_LOCUS19888"/>
</dbReference>
<evidence type="ECO:0000259" key="5">
    <source>
        <dbReference type="PROSITE" id="PS50866"/>
    </source>
</evidence>
<evidence type="ECO:0000256" key="1">
    <source>
        <dbReference type="ARBA" id="ARBA00005531"/>
    </source>
</evidence>
<name>A0AA86VPI6_9FABA</name>
<dbReference type="SMART" id="SM01190">
    <property type="entry name" value="EMP24_GP25L"/>
    <property type="match status" value="1"/>
</dbReference>
<comment type="similarity">
    <text evidence="1">Belongs to the thiolase-like superfamily. Chalcone/stilbene synthases family.</text>
</comment>
<evidence type="ECO:0000256" key="4">
    <source>
        <dbReference type="SAM" id="Phobius"/>
    </source>
</evidence>
<dbReference type="Proteomes" id="UP001189624">
    <property type="component" value="Chromosome 6"/>
</dbReference>
<keyword evidence="4" id="KW-0472">Membrane</keyword>
<keyword evidence="3" id="KW-0012">Acyltransferase</keyword>
<dbReference type="InterPro" id="IPR009038">
    <property type="entry name" value="GOLD_dom"/>
</dbReference>
<keyword evidence="4" id="KW-1133">Transmembrane helix</keyword>
<dbReference type="PROSITE" id="PS00441">
    <property type="entry name" value="CHALCONE_SYNTH"/>
    <property type="match status" value="1"/>
</dbReference>
<dbReference type="InterPro" id="IPR018088">
    <property type="entry name" value="Chalcone/stilbene_synthase_AS"/>
</dbReference>
<dbReference type="PANTHER" id="PTHR11877">
    <property type="entry name" value="HYDROXYMETHYLGLUTARYL-COA SYNTHASE"/>
    <property type="match status" value="1"/>
</dbReference>
<dbReference type="GO" id="GO:0009813">
    <property type="term" value="P:flavonoid biosynthetic process"/>
    <property type="evidence" value="ECO:0007669"/>
    <property type="project" value="UniProtKB-KW"/>
</dbReference>
<evidence type="ECO:0000313" key="6">
    <source>
        <dbReference type="EMBL" id="CAJ1963650.1"/>
    </source>
</evidence>
<dbReference type="InterPro" id="IPR016039">
    <property type="entry name" value="Thiolase-like"/>
</dbReference>
<dbReference type="GO" id="GO:0030639">
    <property type="term" value="P:polyketide biosynthetic process"/>
    <property type="evidence" value="ECO:0007669"/>
    <property type="project" value="TreeGrafter"/>
</dbReference>
<keyword evidence="7" id="KW-1185">Reference proteome</keyword>
<dbReference type="PANTHER" id="PTHR11877:SF14">
    <property type="entry name" value="CHALCONE SYNTHASE"/>
    <property type="match status" value="1"/>
</dbReference>
<dbReference type="Pfam" id="PF00195">
    <property type="entry name" value="Chal_sti_synt_N"/>
    <property type="match status" value="1"/>
</dbReference>
<dbReference type="Pfam" id="PF01105">
    <property type="entry name" value="EMP24_GP25L"/>
    <property type="match status" value="1"/>
</dbReference>
<evidence type="ECO:0000256" key="3">
    <source>
        <dbReference type="ARBA" id="ARBA00023315"/>
    </source>
</evidence>
<dbReference type="GO" id="GO:0016210">
    <property type="term" value="F:naringenin-chalcone synthase activity"/>
    <property type="evidence" value="ECO:0007669"/>
    <property type="project" value="UniProtKB-EC"/>
</dbReference>
<keyword evidence="4" id="KW-0812">Transmembrane</keyword>
<accession>A0AA86VPI6</accession>
<keyword evidence="2" id="KW-0808">Transferase</keyword>
<dbReference type="CDD" id="cd00831">
    <property type="entry name" value="CHS_like"/>
    <property type="match status" value="1"/>
</dbReference>
<dbReference type="InterPro" id="IPR001099">
    <property type="entry name" value="Chalcone/stilbene_synt_N"/>
</dbReference>
<feature type="transmembrane region" description="Helical" evidence="4">
    <location>
        <begin position="479"/>
        <end position="499"/>
    </location>
</feature>
<reference evidence="6" key="1">
    <citation type="submission" date="2023-10" db="EMBL/GenBank/DDBJ databases">
        <authorList>
            <person name="Domelevo Entfellner J.-B."/>
        </authorList>
    </citation>
    <scope>NUCLEOTIDE SEQUENCE</scope>
</reference>
<dbReference type="FunFam" id="3.40.47.10:FF:000025">
    <property type="entry name" value="Chalcone synthase 2"/>
    <property type="match status" value="1"/>
</dbReference>
<proteinExistence type="inferred from homology"/>
<dbReference type="SUPFAM" id="SSF53901">
    <property type="entry name" value="Thiolase-like"/>
    <property type="match status" value="2"/>
</dbReference>
<protein>
    <recommendedName>
        <fullName evidence="5">GOLD domain-containing protein</fullName>
    </recommendedName>
</protein>
<organism evidence="6 7">
    <name type="scientific">Sphenostylis stenocarpa</name>
    <dbReference type="NCBI Taxonomy" id="92480"/>
    <lineage>
        <taxon>Eukaryota</taxon>
        <taxon>Viridiplantae</taxon>
        <taxon>Streptophyta</taxon>
        <taxon>Embryophyta</taxon>
        <taxon>Tracheophyta</taxon>
        <taxon>Spermatophyta</taxon>
        <taxon>Magnoliopsida</taxon>
        <taxon>eudicotyledons</taxon>
        <taxon>Gunneridae</taxon>
        <taxon>Pentapetalae</taxon>
        <taxon>rosids</taxon>
        <taxon>fabids</taxon>
        <taxon>Fabales</taxon>
        <taxon>Fabaceae</taxon>
        <taxon>Papilionoideae</taxon>
        <taxon>50 kb inversion clade</taxon>
        <taxon>NPAAA clade</taxon>
        <taxon>indigoferoid/millettioid clade</taxon>
        <taxon>Phaseoleae</taxon>
        <taxon>Sphenostylis</taxon>
    </lineage>
</organism>
<feature type="domain" description="GOLD" evidence="5">
    <location>
        <begin position="343"/>
        <end position="451"/>
    </location>
</feature>
<sequence length="511" mass="56227">MDESLGSNQMAYLEKIRGKEIGGGPATILAIATANPPNCFQQDDFPDTYFRITNSDHMTQLKAKFKRICEKSTVKRRYIHLTEEMLTENPNLGSRKASLDARQDVLVKEIPKLGAKAASKAIEEWGRSKSDISHLVFCSYAGMDMPGADYQLVKLLGLKPSTKRFMLYHQGCFAGATALRLAKDLAENNRGARVLVVCAEITVVAFRGPSETHVDSLVGLALFGDGASSAIVGSNPETSVERPLFHIVSASQTIVPNSEGAMEGHLREIGLTFHLKDNVPMLIGNNIEKMLEESFQPLGISDWNSLFWVVHPGGPAILNQIEAKVRLNPQKLQASREVLTAGTKCVSEEIHSNVVVLGHYAVVATAEAPNATISAKVSSPYGNELHHMDSIATGDFAFTSRESGLYLACFWVGRNERGGEVTVELDWKTGIAAKDWNSVAKKEKIQLEGSVESIHENLMYLRGREAEMRNVSESTNARVVWFSFLSLGVCIGVSVLQLLHLKRYFHKKKLI</sequence>
<dbReference type="AlphaFoldDB" id="A0AA86VPI6"/>
<dbReference type="EMBL" id="OY731403">
    <property type="protein sequence ID" value="CAJ1963650.1"/>
    <property type="molecule type" value="Genomic_DNA"/>
</dbReference>
<dbReference type="PROSITE" id="PS50866">
    <property type="entry name" value="GOLD"/>
    <property type="match status" value="1"/>
</dbReference>
<evidence type="ECO:0000256" key="2">
    <source>
        <dbReference type="ARBA" id="ARBA00022679"/>
    </source>
</evidence>
<evidence type="ECO:0000313" key="7">
    <source>
        <dbReference type="Proteomes" id="UP001189624"/>
    </source>
</evidence>
<gene>
    <name evidence="6" type="ORF">AYBTSS11_LOCUS19888</name>
</gene>
<dbReference type="InterPro" id="IPR011141">
    <property type="entry name" value="Polyketide_synthase_type-III"/>
</dbReference>